<keyword evidence="1" id="KW-0472">Membrane</keyword>
<feature type="transmembrane region" description="Helical" evidence="1">
    <location>
        <begin position="106"/>
        <end position="125"/>
    </location>
</feature>
<reference evidence="3" key="1">
    <citation type="journal article" date="2019" name="Int. J. Syst. Evol. Microbiol.">
        <title>The Global Catalogue of Microorganisms (GCM) 10K type strain sequencing project: providing services to taxonomists for standard genome sequencing and annotation.</title>
        <authorList>
            <consortium name="The Broad Institute Genomics Platform"/>
            <consortium name="The Broad Institute Genome Sequencing Center for Infectious Disease"/>
            <person name="Wu L."/>
            <person name="Ma J."/>
        </authorList>
    </citation>
    <scope>NUCLEOTIDE SEQUENCE [LARGE SCALE GENOMIC DNA]</scope>
    <source>
        <strain evidence="3">JCM 31404</strain>
    </source>
</reference>
<sequence>MGCSWQHGGVTNPFLRTALITGAVIAAVNIVFASLEYGLQSLPWWFYAAQLLLLPAMLLPMRYFPQASVTPDYLRRAGLFALGWAVPYAIYKFAHDVLSPVFSPGASLVGYVVTVALFSLIFAAVRRPGAGGRR</sequence>
<feature type="transmembrane region" description="Helical" evidence="1">
    <location>
        <begin position="14"/>
        <end position="32"/>
    </location>
</feature>
<feature type="transmembrane region" description="Helical" evidence="1">
    <location>
        <begin position="77"/>
        <end position="94"/>
    </location>
</feature>
<name>A0ABQ2RWK7_9DEIO</name>
<evidence type="ECO:0000313" key="2">
    <source>
        <dbReference type="EMBL" id="GGR63972.1"/>
    </source>
</evidence>
<keyword evidence="1" id="KW-1133">Transmembrane helix</keyword>
<organism evidence="2 3">
    <name type="scientific">Deinococcus seoulensis</name>
    <dbReference type="NCBI Taxonomy" id="1837379"/>
    <lineage>
        <taxon>Bacteria</taxon>
        <taxon>Thermotogati</taxon>
        <taxon>Deinococcota</taxon>
        <taxon>Deinococci</taxon>
        <taxon>Deinococcales</taxon>
        <taxon>Deinococcaceae</taxon>
        <taxon>Deinococcus</taxon>
    </lineage>
</organism>
<proteinExistence type="predicted"/>
<dbReference type="Proteomes" id="UP000634308">
    <property type="component" value="Unassembled WGS sequence"/>
</dbReference>
<evidence type="ECO:0000256" key="1">
    <source>
        <dbReference type="SAM" id="Phobius"/>
    </source>
</evidence>
<comment type="caution">
    <text evidence="2">The sequence shown here is derived from an EMBL/GenBank/DDBJ whole genome shotgun (WGS) entry which is preliminary data.</text>
</comment>
<gene>
    <name evidence="2" type="ORF">GCM10008959_27660</name>
</gene>
<feature type="transmembrane region" description="Helical" evidence="1">
    <location>
        <begin position="44"/>
        <end position="65"/>
    </location>
</feature>
<accession>A0ABQ2RWK7</accession>
<keyword evidence="3" id="KW-1185">Reference proteome</keyword>
<evidence type="ECO:0000313" key="3">
    <source>
        <dbReference type="Proteomes" id="UP000634308"/>
    </source>
</evidence>
<protein>
    <submittedName>
        <fullName evidence="2">Uncharacterized protein</fullName>
    </submittedName>
</protein>
<dbReference type="EMBL" id="BMQM01000019">
    <property type="protein sequence ID" value="GGR63972.1"/>
    <property type="molecule type" value="Genomic_DNA"/>
</dbReference>
<keyword evidence="1" id="KW-0812">Transmembrane</keyword>